<evidence type="ECO:0000256" key="6">
    <source>
        <dbReference type="ARBA" id="ARBA00023180"/>
    </source>
</evidence>
<dbReference type="InterPro" id="IPR031319">
    <property type="entry name" value="A-amylase_C"/>
</dbReference>
<evidence type="ECO:0000259" key="9">
    <source>
        <dbReference type="SMART" id="SM00632"/>
    </source>
</evidence>
<dbReference type="EMBL" id="CATOUU010001112">
    <property type="protein sequence ID" value="CAI9972546.1"/>
    <property type="molecule type" value="Genomic_DNA"/>
</dbReference>
<keyword evidence="8" id="KW-0326">Glycosidase</keyword>
<name>A0AA86RED2_9EUKA</name>
<feature type="domain" description="Alpha-amylase C-terminal" evidence="9">
    <location>
        <begin position="113"/>
        <end position="191"/>
    </location>
</feature>
<keyword evidence="5" id="KW-1015">Disulfide bond</keyword>
<comment type="cofactor">
    <cofactor evidence="1">
        <name>Ca(2+)</name>
        <dbReference type="ChEBI" id="CHEBI:29108"/>
    </cofactor>
</comment>
<sequence>MYQLQANFHDGNDIFGDTLRDLGIFFENHDNPRFLSQHNDLKRYENAIVLMHTWTGIPILYYGCEQDMNGGNDPDNRRALWKTGYNQNSVHYKFIQILNKLRKQMPFETLDQQELFVAEDVYAFARGNRVMTVVTNRGSGNQVHYQMSSPFNGNARICNILKNDDCINVGQNGEVDVTLNNGEAKVYVREGDFKL</sequence>
<evidence type="ECO:0000256" key="7">
    <source>
        <dbReference type="ARBA" id="ARBA00023277"/>
    </source>
</evidence>
<dbReference type="PANTHER" id="PTHR10357">
    <property type="entry name" value="ALPHA-AMYLASE FAMILY MEMBER"/>
    <property type="match status" value="1"/>
</dbReference>
<dbReference type="AlphaFoldDB" id="A0AA86RED2"/>
<dbReference type="InterPro" id="IPR006047">
    <property type="entry name" value="GH13_cat_dom"/>
</dbReference>
<evidence type="ECO:0000256" key="3">
    <source>
        <dbReference type="ARBA" id="ARBA00022729"/>
    </source>
</evidence>
<accession>A0AA86RED2</accession>
<dbReference type="SUPFAM" id="SSF51011">
    <property type="entry name" value="Glycosyl hydrolase domain"/>
    <property type="match status" value="1"/>
</dbReference>
<evidence type="ECO:0000256" key="2">
    <source>
        <dbReference type="ARBA" id="ARBA00022723"/>
    </source>
</evidence>
<keyword evidence="12" id="KW-1185">Reference proteome</keyword>
<keyword evidence="6" id="KW-0325">Glycoprotein</keyword>
<keyword evidence="7" id="KW-0119">Carbohydrate metabolism</keyword>
<reference evidence="11 12" key="2">
    <citation type="submission" date="2024-07" db="EMBL/GenBank/DDBJ databases">
        <authorList>
            <person name="Akdeniz Z."/>
        </authorList>
    </citation>
    <scope>NUCLEOTIDE SEQUENCE [LARGE SCALE GENOMIC DNA]</scope>
</reference>
<keyword evidence="4" id="KW-0378">Hydrolase</keyword>
<dbReference type="InterPro" id="IPR015340">
    <property type="entry name" value="A_amylase_C_dom"/>
</dbReference>
<dbReference type="GO" id="GO:0016052">
    <property type="term" value="P:carbohydrate catabolic process"/>
    <property type="evidence" value="ECO:0007669"/>
    <property type="project" value="InterPro"/>
</dbReference>
<dbReference type="InterPro" id="IPR013780">
    <property type="entry name" value="Glyco_hydro_b"/>
</dbReference>
<dbReference type="SUPFAM" id="SSF51445">
    <property type="entry name" value="(Trans)glycosidases"/>
    <property type="match status" value="1"/>
</dbReference>
<dbReference type="Pfam" id="PF09260">
    <property type="entry name" value="A_amylase_dom_C"/>
    <property type="match status" value="1"/>
</dbReference>
<dbReference type="PANTHER" id="PTHR10357:SF215">
    <property type="entry name" value="ALPHA-AMYLASE 1"/>
    <property type="match status" value="1"/>
</dbReference>
<keyword evidence="2" id="KW-0479">Metal-binding</keyword>
<dbReference type="EMBL" id="CAXDID020000273">
    <property type="protein sequence ID" value="CAL6068529.1"/>
    <property type="molecule type" value="Genomic_DNA"/>
</dbReference>
<dbReference type="Pfam" id="PF00128">
    <property type="entry name" value="Alpha-amylase"/>
    <property type="match status" value="1"/>
</dbReference>
<gene>
    <name evidence="11" type="ORF">HINF_LOCUS53547</name>
    <name evidence="10" type="ORF">HINF_LOCUS60191</name>
</gene>
<reference evidence="10" key="1">
    <citation type="submission" date="2023-06" db="EMBL/GenBank/DDBJ databases">
        <authorList>
            <person name="Kurt Z."/>
        </authorList>
    </citation>
    <scope>NUCLEOTIDE SEQUENCE</scope>
</reference>
<evidence type="ECO:0000313" key="12">
    <source>
        <dbReference type="Proteomes" id="UP001642409"/>
    </source>
</evidence>
<dbReference type="GO" id="GO:0005509">
    <property type="term" value="F:calcium ion binding"/>
    <property type="evidence" value="ECO:0007669"/>
    <property type="project" value="InterPro"/>
</dbReference>
<protein>
    <submittedName>
        <fullName evidence="10">Alpha amylase</fullName>
    </submittedName>
    <submittedName>
        <fullName evidence="11">Alpha_amylase</fullName>
    </submittedName>
</protein>
<dbReference type="SMART" id="SM00632">
    <property type="entry name" value="Aamy_C"/>
    <property type="match status" value="1"/>
</dbReference>
<dbReference type="Gene3D" id="3.20.20.80">
    <property type="entry name" value="Glycosidases"/>
    <property type="match status" value="1"/>
</dbReference>
<evidence type="ECO:0000313" key="11">
    <source>
        <dbReference type="EMBL" id="CAL6068529.1"/>
    </source>
</evidence>
<organism evidence="10">
    <name type="scientific">Hexamita inflata</name>
    <dbReference type="NCBI Taxonomy" id="28002"/>
    <lineage>
        <taxon>Eukaryota</taxon>
        <taxon>Metamonada</taxon>
        <taxon>Diplomonadida</taxon>
        <taxon>Hexamitidae</taxon>
        <taxon>Hexamitinae</taxon>
        <taxon>Hexamita</taxon>
    </lineage>
</organism>
<evidence type="ECO:0000313" key="10">
    <source>
        <dbReference type="EMBL" id="CAI9972546.1"/>
    </source>
</evidence>
<keyword evidence="3" id="KW-0732">Signal</keyword>
<dbReference type="InterPro" id="IPR017853">
    <property type="entry name" value="GH"/>
</dbReference>
<comment type="caution">
    <text evidence="10">The sequence shown here is derived from an EMBL/GenBank/DDBJ whole genome shotgun (WGS) entry which is preliminary data.</text>
</comment>
<dbReference type="Proteomes" id="UP001642409">
    <property type="component" value="Unassembled WGS sequence"/>
</dbReference>
<evidence type="ECO:0000256" key="5">
    <source>
        <dbReference type="ARBA" id="ARBA00023157"/>
    </source>
</evidence>
<evidence type="ECO:0000256" key="4">
    <source>
        <dbReference type="ARBA" id="ARBA00022801"/>
    </source>
</evidence>
<evidence type="ECO:0000256" key="1">
    <source>
        <dbReference type="ARBA" id="ARBA00001913"/>
    </source>
</evidence>
<proteinExistence type="predicted"/>
<dbReference type="GO" id="GO:0004556">
    <property type="term" value="F:alpha-amylase activity"/>
    <property type="evidence" value="ECO:0007669"/>
    <property type="project" value="InterPro"/>
</dbReference>
<dbReference type="Gene3D" id="2.60.40.1180">
    <property type="entry name" value="Golgi alpha-mannosidase II"/>
    <property type="match status" value="1"/>
</dbReference>
<evidence type="ECO:0000256" key="8">
    <source>
        <dbReference type="ARBA" id="ARBA00023295"/>
    </source>
</evidence>